<accession>A0A1E5QHX7</accession>
<feature type="compositionally biased region" description="Gly residues" evidence="1">
    <location>
        <begin position="1"/>
        <end position="13"/>
    </location>
</feature>
<sequence length="66" mass="6926">MGGRRGLGIGSWGLGKKRMGGWGDGGGKKGVRSWARILVNQLLFQISTQNSALTSPLSTQHSALST</sequence>
<dbReference type="EMBL" id="MJGC01000068">
    <property type="protein sequence ID" value="OEJ74285.1"/>
    <property type="molecule type" value="Genomic_DNA"/>
</dbReference>
<organism evidence="2">
    <name type="scientific">Desertifilum tharense IPPAS B-1220</name>
    <dbReference type="NCBI Taxonomy" id="1781255"/>
    <lineage>
        <taxon>Bacteria</taxon>
        <taxon>Bacillati</taxon>
        <taxon>Cyanobacteriota</taxon>
        <taxon>Cyanophyceae</taxon>
        <taxon>Desertifilales</taxon>
        <taxon>Desertifilaceae</taxon>
        <taxon>Desertifilum</taxon>
    </lineage>
</organism>
<evidence type="ECO:0000313" key="2">
    <source>
        <dbReference type="EMBL" id="OEJ74285.1"/>
    </source>
</evidence>
<name>A0A1E5QHX7_9CYAN</name>
<dbReference type="AlphaFoldDB" id="A0A1E5QHX7"/>
<comment type="caution">
    <text evidence="2">The sequence shown here is derived from an EMBL/GenBank/DDBJ whole genome shotgun (WGS) entry which is preliminary data.</text>
</comment>
<evidence type="ECO:0000256" key="1">
    <source>
        <dbReference type="SAM" id="MobiDB-lite"/>
    </source>
</evidence>
<protein>
    <submittedName>
        <fullName evidence="2">Uncharacterized protein</fullName>
    </submittedName>
</protein>
<gene>
    <name evidence="2" type="ORF">BH720_15515</name>
</gene>
<proteinExistence type="predicted"/>
<reference evidence="2" key="1">
    <citation type="submission" date="2016-09" db="EMBL/GenBank/DDBJ databases">
        <title>Draft genome of thermotolerant cyanobacterium Desertifilum sp. strain IPPAS B-1220.</title>
        <authorList>
            <person name="Sinetova M.A."/>
            <person name="Bolakhan K."/>
            <person name="Zayadan B.K."/>
            <person name="Mironov K.S."/>
            <person name="Ustinova V."/>
            <person name="Kupriyanova E.V."/>
            <person name="Sidorov R.A."/>
            <person name="Skrypnik A.N."/>
            <person name="Gogoleva N.E."/>
            <person name="Gogolev Y.V."/>
            <person name="Los D.A."/>
        </authorList>
    </citation>
    <scope>NUCLEOTIDE SEQUENCE [LARGE SCALE GENOMIC DNA]</scope>
    <source>
        <strain evidence="2">IPPAS B-1220</strain>
    </source>
</reference>
<feature type="region of interest" description="Disordered" evidence="1">
    <location>
        <begin position="1"/>
        <end position="28"/>
    </location>
</feature>